<proteinExistence type="predicted"/>
<comment type="caution">
    <text evidence="1">The sequence shown here is derived from an EMBL/GenBank/DDBJ whole genome shotgun (WGS) entry which is preliminary data.</text>
</comment>
<dbReference type="EMBL" id="JACJLU010000015">
    <property type="protein sequence ID" value="MBM6832203.1"/>
    <property type="molecule type" value="Genomic_DNA"/>
</dbReference>
<accession>A0ABS2FQ73</accession>
<feature type="non-terminal residue" evidence="1">
    <location>
        <position position="49"/>
    </location>
</feature>
<evidence type="ECO:0000313" key="2">
    <source>
        <dbReference type="Proteomes" id="UP000775500"/>
    </source>
</evidence>
<dbReference type="Proteomes" id="UP000775500">
    <property type="component" value="Unassembled WGS sequence"/>
</dbReference>
<organism evidence="1 2">
    <name type="scientific">Faecalicoccus acidiformans</name>
    <dbReference type="NCBI Taxonomy" id="915173"/>
    <lineage>
        <taxon>Bacteria</taxon>
        <taxon>Bacillati</taxon>
        <taxon>Bacillota</taxon>
        <taxon>Erysipelotrichia</taxon>
        <taxon>Erysipelotrichales</taxon>
        <taxon>Erysipelotrichaceae</taxon>
        <taxon>Faecalicoccus</taxon>
    </lineage>
</organism>
<keyword evidence="2" id="KW-1185">Reference proteome</keyword>
<reference evidence="1 2" key="1">
    <citation type="journal article" date="2021" name="Sci. Rep.">
        <title>The distribution of antibiotic resistance genes in chicken gut microbiota commensals.</title>
        <authorList>
            <person name="Juricova H."/>
            <person name="Matiasovicova J."/>
            <person name="Kubasova T."/>
            <person name="Cejkova D."/>
            <person name="Rychlik I."/>
        </authorList>
    </citation>
    <scope>NUCLEOTIDE SEQUENCE [LARGE SCALE GENOMIC DNA]</scope>
    <source>
        <strain evidence="1 2">An423</strain>
    </source>
</reference>
<evidence type="ECO:0000313" key="1">
    <source>
        <dbReference type="EMBL" id="MBM6832203.1"/>
    </source>
</evidence>
<sequence length="49" mass="5527">MEMARKKRDPKKVALAQAILDAYQPETAEDMNNALKDLFGPMFEAMLQG</sequence>
<gene>
    <name evidence="1" type="ORF">H5982_08920</name>
</gene>
<protein>
    <submittedName>
        <fullName evidence="1">IS256 family transposase</fullName>
    </submittedName>
</protein>
<name>A0ABS2FQ73_9FIRM</name>